<reference evidence="2 3" key="1">
    <citation type="journal article" date="2019" name="Int. J. Syst. Evol. Microbiol.">
        <title>The Global Catalogue of Microorganisms (GCM) 10K type strain sequencing project: providing services to taxonomists for standard genome sequencing and annotation.</title>
        <authorList>
            <consortium name="The Broad Institute Genomics Platform"/>
            <consortium name="The Broad Institute Genome Sequencing Center for Infectious Disease"/>
            <person name="Wu L."/>
            <person name="Ma J."/>
        </authorList>
    </citation>
    <scope>NUCLEOTIDE SEQUENCE [LARGE SCALE GENOMIC DNA]</scope>
    <source>
        <strain evidence="2 3">JCM 16227</strain>
    </source>
</reference>
<dbReference type="Proteomes" id="UP001501170">
    <property type="component" value="Unassembled WGS sequence"/>
</dbReference>
<keyword evidence="1" id="KW-0472">Membrane</keyword>
<protein>
    <submittedName>
        <fullName evidence="2">Uncharacterized protein</fullName>
    </submittedName>
</protein>
<dbReference type="RefSeq" id="WP_006897284.1">
    <property type="nucleotide sequence ID" value="NZ_BAAARB010000029.1"/>
</dbReference>
<gene>
    <name evidence="2" type="ORF">GCM10009855_35830</name>
</gene>
<accession>A0ABN3I1P0</accession>
<organism evidence="2 3">
    <name type="scientific">Gordonia cholesterolivorans</name>
    <dbReference type="NCBI Taxonomy" id="559625"/>
    <lineage>
        <taxon>Bacteria</taxon>
        <taxon>Bacillati</taxon>
        <taxon>Actinomycetota</taxon>
        <taxon>Actinomycetes</taxon>
        <taxon>Mycobacteriales</taxon>
        <taxon>Gordoniaceae</taxon>
        <taxon>Gordonia</taxon>
    </lineage>
</organism>
<keyword evidence="1" id="KW-0812">Transmembrane</keyword>
<evidence type="ECO:0000313" key="3">
    <source>
        <dbReference type="Proteomes" id="UP001501170"/>
    </source>
</evidence>
<dbReference type="EMBL" id="BAAARB010000029">
    <property type="protein sequence ID" value="GAA2392851.1"/>
    <property type="molecule type" value="Genomic_DNA"/>
</dbReference>
<proteinExistence type="predicted"/>
<keyword evidence="1" id="KW-1133">Transmembrane helix</keyword>
<name>A0ABN3I1P0_9ACTN</name>
<keyword evidence="3" id="KW-1185">Reference proteome</keyword>
<feature type="transmembrane region" description="Helical" evidence="1">
    <location>
        <begin position="24"/>
        <end position="45"/>
    </location>
</feature>
<feature type="transmembrane region" description="Helical" evidence="1">
    <location>
        <begin position="52"/>
        <end position="84"/>
    </location>
</feature>
<evidence type="ECO:0000256" key="1">
    <source>
        <dbReference type="SAM" id="Phobius"/>
    </source>
</evidence>
<sequence>MQVTDCEVWNASDPDCKGSVLDFYGGYFLVRASVPPLACVLALGIRTPAFSVIACLVIGSSILIASFMLYFLPVLLVVACLAGYQVVVSH</sequence>
<comment type="caution">
    <text evidence="2">The sequence shown here is derived from an EMBL/GenBank/DDBJ whole genome shotgun (WGS) entry which is preliminary data.</text>
</comment>
<evidence type="ECO:0000313" key="2">
    <source>
        <dbReference type="EMBL" id="GAA2392851.1"/>
    </source>
</evidence>